<evidence type="ECO:0000313" key="1">
    <source>
        <dbReference type="EMBL" id="MDR7210121.1"/>
    </source>
</evidence>
<keyword evidence="2" id="KW-1185">Reference proteome</keyword>
<dbReference type="RefSeq" id="WP_310280876.1">
    <property type="nucleotide sequence ID" value="NZ_JAVDWQ010000006.1"/>
</dbReference>
<organism evidence="1 2">
    <name type="scientific">Flavobacterium piscis</name>
    <dbReference type="NCBI Taxonomy" id="1114874"/>
    <lineage>
        <taxon>Bacteria</taxon>
        <taxon>Pseudomonadati</taxon>
        <taxon>Bacteroidota</taxon>
        <taxon>Flavobacteriia</taxon>
        <taxon>Flavobacteriales</taxon>
        <taxon>Flavobacteriaceae</taxon>
        <taxon>Flavobacterium</taxon>
    </lineage>
</organism>
<protein>
    <submittedName>
        <fullName evidence="1">Uncharacterized protein</fullName>
    </submittedName>
</protein>
<name>A0ABU1Y9H0_9FLAO</name>
<comment type="caution">
    <text evidence="1">The sequence shown here is derived from an EMBL/GenBank/DDBJ whole genome shotgun (WGS) entry which is preliminary data.</text>
</comment>
<gene>
    <name evidence="1" type="ORF">J2W48_002061</name>
</gene>
<proteinExistence type="predicted"/>
<evidence type="ECO:0000313" key="2">
    <source>
        <dbReference type="Proteomes" id="UP001269081"/>
    </source>
</evidence>
<dbReference type="Proteomes" id="UP001269081">
    <property type="component" value="Unassembled WGS sequence"/>
</dbReference>
<sequence length="298" mass="34512">MSTRELCVTLPNNTLTNKNVRKSMDKKAKNILFNTYWKNGWIDDKERQTNPEDFEYAKSKGIMFEPLTISHNECLDKIFEILPTISIDKVATAFLSSLSNRRLDWRSSLASYFIAKQLVPHKYTKTLSGQSFGKNGEVTHESHTCGICRELKYGIIGAENYKNEDLNVLNFERIKWGGVRHGQLIYTLFDLQQLQTTESSKPSTEDIEIFKNILAIIENSQLNDYPSALEENLTTAIKSTKDERKILIEILACIDILKPTTYDRPSRGKNDWTFVEYWRGEDKYNEEAINNYFGKYIT</sequence>
<dbReference type="EMBL" id="JAVDWQ010000006">
    <property type="protein sequence ID" value="MDR7210121.1"/>
    <property type="molecule type" value="Genomic_DNA"/>
</dbReference>
<accession>A0ABU1Y9H0</accession>
<reference evidence="1 2" key="1">
    <citation type="submission" date="2023-07" db="EMBL/GenBank/DDBJ databases">
        <title>Sorghum-associated microbial communities from plants grown in Nebraska, USA.</title>
        <authorList>
            <person name="Schachtman D."/>
        </authorList>
    </citation>
    <scope>NUCLEOTIDE SEQUENCE [LARGE SCALE GENOMIC DNA]</scope>
    <source>
        <strain evidence="1 2">4129</strain>
    </source>
</reference>